<feature type="domain" description="NADH:ubiquinone oxidoreductase intermediate-associated protein 30" evidence="5">
    <location>
        <begin position="91"/>
        <end position="263"/>
    </location>
</feature>
<sequence>MEKMIFRILRPHCRNSLVIKRTFFEPYRSSYPVIYDKKPESPKNLTFLQQLRNSYNLLKSETKLLLEELKEGFYLLPKNFALDEIDTVWKFDGTQKSLDQWIVNCDKDYHHGYSHATLELSSFGTGIFHGILDTRLPKDGKTTHAGYCNITSVQKFKAFGRRDYYNWVNYNELVLRIRGDGRCYMLNILQKGIMDLDQYDCHHYVMYTRGGPYWQVVRIPFSKFVFNTKGMINENQYPVCDAHITNFGITLADKKPGPFRLEIDYIGICANTNIREEFAYETYDIDRT</sequence>
<proteinExistence type="inferred from homology"/>
<evidence type="ECO:0000256" key="2">
    <source>
        <dbReference type="ARBA" id="ARBA00007884"/>
    </source>
</evidence>
<gene>
    <name evidence="6" type="ORF">WN51_03562</name>
</gene>
<dbReference type="Proteomes" id="UP000053105">
    <property type="component" value="Unassembled WGS sequence"/>
</dbReference>
<dbReference type="PANTHER" id="PTHR13194:SF18">
    <property type="entry name" value="COMPLEX I INTERMEDIATE-ASSOCIATED PROTEIN 30, MITOCHONDRIAL"/>
    <property type="match status" value="1"/>
</dbReference>
<protein>
    <submittedName>
        <fullName evidence="6">Putative complex I intermediate-associated protein 30, mitochondrial</fullName>
    </submittedName>
</protein>
<organism evidence="6 7">
    <name type="scientific">Melipona quadrifasciata</name>
    <dbReference type="NCBI Taxonomy" id="166423"/>
    <lineage>
        <taxon>Eukaryota</taxon>
        <taxon>Metazoa</taxon>
        <taxon>Ecdysozoa</taxon>
        <taxon>Arthropoda</taxon>
        <taxon>Hexapoda</taxon>
        <taxon>Insecta</taxon>
        <taxon>Pterygota</taxon>
        <taxon>Neoptera</taxon>
        <taxon>Endopterygota</taxon>
        <taxon>Hymenoptera</taxon>
        <taxon>Apocrita</taxon>
        <taxon>Aculeata</taxon>
        <taxon>Apoidea</taxon>
        <taxon>Anthophila</taxon>
        <taxon>Apidae</taxon>
        <taxon>Melipona</taxon>
    </lineage>
</organism>
<dbReference type="InterPro" id="IPR013857">
    <property type="entry name" value="NADH-UbQ_OxRdtase-assoc_prot30"/>
</dbReference>
<evidence type="ECO:0000259" key="5">
    <source>
        <dbReference type="Pfam" id="PF08547"/>
    </source>
</evidence>
<evidence type="ECO:0000313" key="6">
    <source>
        <dbReference type="EMBL" id="KOX71021.1"/>
    </source>
</evidence>
<evidence type="ECO:0000256" key="1">
    <source>
        <dbReference type="ARBA" id="ARBA00004173"/>
    </source>
</evidence>
<dbReference type="GO" id="GO:0032981">
    <property type="term" value="P:mitochondrial respiratory chain complex I assembly"/>
    <property type="evidence" value="ECO:0007669"/>
    <property type="project" value="TreeGrafter"/>
</dbReference>
<dbReference type="SUPFAM" id="SSF49785">
    <property type="entry name" value="Galactose-binding domain-like"/>
    <property type="match status" value="1"/>
</dbReference>
<comment type="subcellular location">
    <subcellularLocation>
        <location evidence="1">Mitochondrion</location>
    </subcellularLocation>
</comment>
<keyword evidence="4" id="KW-0143">Chaperone</keyword>
<comment type="similarity">
    <text evidence="2">Belongs to the CIA30 family.</text>
</comment>
<name>A0A0N0U3Y3_9HYME</name>
<dbReference type="PANTHER" id="PTHR13194">
    <property type="entry name" value="COMPLEX I INTERMEDIATE-ASSOCIATED PROTEIN 30"/>
    <property type="match status" value="1"/>
</dbReference>
<keyword evidence="3" id="KW-0496">Mitochondrion</keyword>
<dbReference type="OrthoDB" id="42561at2759"/>
<dbReference type="STRING" id="166423.A0A0N0U3Y3"/>
<dbReference type="GO" id="GO:0005739">
    <property type="term" value="C:mitochondrion"/>
    <property type="evidence" value="ECO:0007669"/>
    <property type="project" value="UniProtKB-SubCell"/>
</dbReference>
<dbReference type="InterPro" id="IPR008979">
    <property type="entry name" value="Galactose-bd-like_sf"/>
</dbReference>
<dbReference type="GO" id="GO:0051082">
    <property type="term" value="F:unfolded protein binding"/>
    <property type="evidence" value="ECO:0007669"/>
    <property type="project" value="TreeGrafter"/>
</dbReference>
<evidence type="ECO:0000313" key="7">
    <source>
        <dbReference type="Proteomes" id="UP000053105"/>
    </source>
</evidence>
<dbReference type="AlphaFoldDB" id="A0A0N0U3Y3"/>
<accession>A0A0N0U3Y3</accession>
<evidence type="ECO:0000256" key="4">
    <source>
        <dbReference type="ARBA" id="ARBA00023186"/>
    </source>
</evidence>
<keyword evidence="7" id="KW-1185">Reference proteome</keyword>
<dbReference type="GO" id="GO:0006120">
    <property type="term" value="P:mitochondrial electron transport, NADH to ubiquinone"/>
    <property type="evidence" value="ECO:0007669"/>
    <property type="project" value="TreeGrafter"/>
</dbReference>
<evidence type="ECO:0000256" key="3">
    <source>
        <dbReference type="ARBA" id="ARBA00023128"/>
    </source>
</evidence>
<dbReference type="Pfam" id="PF08547">
    <property type="entry name" value="CIA30"/>
    <property type="match status" value="1"/>
</dbReference>
<reference evidence="6 7" key="1">
    <citation type="submission" date="2015-07" db="EMBL/GenBank/DDBJ databases">
        <title>The genome of Melipona quadrifasciata.</title>
        <authorList>
            <person name="Pan H."/>
            <person name="Kapheim K."/>
        </authorList>
    </citation>
    <scope>NUCLEOTIDE SEQUENCE [LARGE SCALE GENOMIC DNA]</scope>
    <source>
        <strain evidence="6">0111107301</strain>
        <tissue evidence="6">Whole body</tissue>
    </source>
</reference>
<dbReference type="InterPro" id="IPR039131">
    <property type="entry name" value="NDUFAF1"/>
</dbReference>
<dbReference type="EMBL" id="KQ435848">
    <property type="protein sequence ID" value="KOX71021.1"/>
    <property type="molecule type" value="Genomic_DNA"/>
</dbReference>